<keyword evidence="3 9" id="KW-0812">Transmembrane</keyword>
<evidence type="ECO:0000259" key="11">
    <source>
        <dbReference type="PROSITE" id="PS50836"/>
    </source>
</evidence>
<dbReference type="PANTHER" id="PTHR23130">
    <property type="entry name" value="CYTOCHROME B561 AND DOMON DOMAIN-CONTAINING PROTEIN"/>
    <property type="match status" value="1"/>
</dbReference>
<dbReference type="PANTHER" id="PTHR23130:SF171">
    <property type="entry name" value="OS01G0895300 PROTEIN"/>
    <property type="match status" value="1"/>
</dbReference>
<evidence type="ECO:0000256" key="8">
    <source>
        <dbReference type="PIRSR" id="PIRSR037471-1"/>
    </source>
</evidence>
<evidence type="ECO:0000313" key="13">
    <source>
        <dbReference type="EMBL" id="GAY56198.1"/>
    </source>
</evidence>
<dbReference type="STRING" id="55188.A0A2H5PUZ9"/>
<dbReference type="Pfam" id="PF03188">
    <property type="entry name" value="Cytochrom_B561"/>
    <property type="match status" value="1"/>
</dbReference>
<feature type="transmembrane region" description="Helical" evidence="9">
    <location>
        <begin position="214"/>
        <end position="235"/>
    </location>
</feature>
<dbReference type="InterPro" id="IPR017214">
    <property type="entry name" value="UCP037471"/>
</dbReference>
<feature type="transmembrane region" description="Helical" evidence="9">
    <location>
        <begin position="342"/>
        <end position="362"/>
    </location>
</feature>
<feature type="transmembrane region" description="Helical" evidence="9">
    <location>
        <begin position="279"/>
        <end position="298"/>
    </location>
</feature>
<feature type="signal peptide" evidence="10">
    <location>
        <begin position="1"/>
        <end position="32"/>
    </location>
</feature>
<dbReference type="GO" id="GO:0046872">
    <property type="term" value="F:metal ion binding"/>
    <property type="evidence" value="ECO:0007669"/>
    <property type="project" value="UniProtKB-KW"/>
</dbReference>
<feature type="binding site" description="axial binding residue" evidence="8">
    <location>
        <position position="314"/>
    </location>
    <ligand>
        <name>heme b</name>
        <dbReference type="ChEBI" id="CHEBI:60344"/>
        <label>1</label>
    </ligand>
    <ligandPart>
        <name>Fe</name>
        <dbReference type="ChEBI" id="CHEBI:18248"/>
    </ligandPart>
</feature>
<evidence type="ECO:0000256" key="1">
    <source>
        <dbReference type="ARBA" id="ARBA00004370"/>
    </source>
</evidence>
<reference evidence="13 14" key="1">
    <citation type="journal article" date="2017" name="Front. Genet.">
        <title>Draft sequencing of the heterozygous diploid genome of Satsuma (Citrus unshiu Marc.) using a hybrid assembly approach.</title>
        <authorList>
            <person name="Shimizu T."/>
            <person name="Tanizawa Y."/>
            <person name="Mochizuki T."/>
            <person name="Nagasaki H."/>
            <person name="Yoshioka T."/>
            <person name="Toyoda A."/>
            <person name="Fujiyama A."/>
            <person name="Kaminuma E."/>
            <person name="Nakamura Y."/>
        </authorList>
    </citation>
    <scope>NUCLEOTIDE SEQUENCE [LARGE SCALE GENOMIC DNA]</scope>
    <source>
        <strain evidence="14">cv. Miyagawa wase</strain>
    </source>
</reference>
<evidence type="ECO:0000256" key="2">
    <source>
        <dbReference type="ARBA" id="ARBA00022448"/>
    </source>
</evidence>
<feature type="binding site" description="axial binding residue" evidence="8">
    <location>
        <position position="278"/>
    </location>
    <ligand>
        <name>heme b</name>
        <dbReference type="ChEBI" id="CHEBI:60344"/>
        <label>1</label>
    </ligand>
    <ligandPart>
        <name>Fe</name>
        <dbReference type="ChEBI" id="CHEBI:18248"/>
    </ligandPart>
</feature>
<dbReference type="PROSITE" id="PS51257">
    <property type="entry name" value="PROKAR_LIPOPROTEIN"/>
    <property type="match status" value="1"/>
</dbReference>
<keyword evidence="8" id="KW-0479">Metal-binding</keyword>
<dbReference type="PROSITE" id="PS50939">
    <property type="entry name" value="CYTOCHROME_B561"/>
    <property type="match status" value="1"/>
</dbReference>
<dbReference type="CDD" id="cd09631">
    <property type="entry name" value="DOMON_DOH"/>
    <property type="match status" value="1"/>
</dbReference>
<evidence type="ECO:0000256" key="10">
    <source>
        <dbReference type="SAM" id="SignalP"/>
    </source>
</evidence>
<keyword evidence="6 9" id="KW-1133">Transmembrane helix</keyword>
<feature type="domain" description="Cytochrome b561" evidence="12">
    <location>
        <begin position="176"/>
        <end position="368"/>
    </location>
</feature>
<keyword evidence="2" id="KW-0813">Transport</keyword>
<keyword evidence="5" id="KW-0249">Electron transport</keyword>
<dbReference type="Gene3D" id="1.20.120.1770">
    <property type="match status" value="1"/>
</dbReference>
<feature type="transmembrane region" description="Helical" evidence="9">
    <location>
        <begin position="247"/>
        <end position="267"/>
    </location>
</feature>
<evidence type="ECO:0008006" key="15">
    <source>
        <dbReference type="Google" id="ProtNLM"/>
    </source>
</evidence>
<proteinExistence type="predicted"/>
<comment type="subcellular location">
    <subcellularLocation>
        <location evidence="1">Membrane</location>
    </subcellularLocation>
</comment>
<sequence>MRLSHYFPVLFYFFISCGFLLLASVNSQGADSCNTNLTLNGLPFDSSSLHCASVWAPHNFILRYLETSTDVWSFVLSAPDNNSYIAMGFSPSGGMVGSSAVVGWVSADGTPTIRQYALRGQKPSQVVVNQGSLQITGNSSMILSQSSRLYLVFQLNTNQPLTRLIYSVGPVGVFPTGTDYELTRHRDQVTAELNYVTGQASSRTPYKKLRRSHGILNILGWGILMIIGAILARYFKQWDPIWFYSHTLVQSLGFVLGVAGVISGLVLENKLGADVSTHKGLGIFILVLGCLQVMAFLARPNKESKVRKYWNWYHHNMGRILIIFAIANIFYGIHLGEKGKGWNAGYGITIAILFLIAIVLEIRMWMRK</sequence>
<feature type="domain" description="DOMON" evidence="11">
    <location>
        <begin position="58"/>
        <end position="169"/>
    </location>
</feature>
<dbReference type="Proteomes" id="UP000236630">
    <property type="component" value="Unassembled WGS sequence"/>
</dbReference>
<evidence type="ECO:0000256" key="3">
    <source>
        <dbReference type="ARBA" id="ARBA00022692"/>
    </source>
</evidence>
<keyword evidence="14" id="KW-1185">Reference proteome</keyword>
<evidence type="ECO:0000256" key="4">
    <source>
        <dbReference type="ARBA" id="ARBA00022729"/>
    </source>
</evidence>
<dbReference type="GO" id="GO:0016020">
    <property type="term" value="C:membrane"/>
    <property type="evidence" value="ECO:0007669"/>
    <property type="project" value="UniProtKB-SubCell"/>
</dbReference>
<evidence type="ECO:0000256" key="7">
    <source>
        <dbReference type="ARBA" id="ARBA00023136"/>
    </source>
</evidence>
<feature type="binding site" description="axial binding residue" evidence="8">
    <location>
        <position position="246"/>
    </location>
    <ligand>
        <name>heme b</name>
        <dbReference type="ChEBI" id="CHEBI:60344"/>
        <label>1</label>
    </ligand>
    <ligandPart>
        <name>Fe</name>
        <dbReference type="ChEBI" id="CHEBI:18248"/>
    </ligandPart>
</feature>
<dbReference type="CDD" id="cd08760">
    <property type="entry name" value="Cyt_b561_FRRS1_like"/>
    <property type="match status" value="1"/>
</dbReference>
<protein>
    <recommendedName>
        <fullName evidence="15">Cytochrome b561 and DOMON domain-containing protein</fullName>
    </recommendedName>
</protein>
<evidence type="ECO:0000256" key="9">
    <source>
        <dbReference type="SAM" id="Phobius"/>
    </source>
</evidence>
<dbReference type="PROSITE" id="PS50836">
    <property type="entry name" value="DOMON"/>
    <property type="match status" value="1"/>
</dbReference>
<accession>A0A2H5PUZ9</accession>
<evidence type="ECO:0000313" key="14">
    <source>
        <dbReference type="Proteomes" id="UP000236630"/>
    </source>
</evidence>
<dbReference type="InterPro" id="IPR045266">
    <property type="entry name" value="DOH_DOMON"/>
</dbReference>
<dbReference type="SMART" id="SM00664">
    <property type="entry name" value="DoH"/>
    <property type="match status" value="1"/>
</dbReference>
<keyword evidence="4 10" id="KW-0732">Signal</keyword>
<feature type="binding site" description="axial binding residue" evidence="8">
    <location>
        <position position="213"/>
    </location>
    <ligand>
        <name>heme b</name>
        <dbReference type="ChEBI" id="CHEBI:60344"/>
        <label>1</label>
    </ligand>
    <ligandPart>
        <name>Fe</name>
        <dbReference type="ChEBI" id="CHEBI:18248"/>
    </ligandPart>
</feature>
<dbReference type="EMBL" id="BDQV01000133">
    <property type="protein sequence ID" value="GAY56198.1"/>
    <property type="molecule type" value="Genomic_DNA"/>
</dbReference>
<dbReference type="InterPro" id="IPR006593">
    <property type="entry name" value="Cyt_b561/ferric_Rdtase_TM"/>
</dbReference>
<feature type="transmembrane region" description="Helical" evidence="9">
    <location>
        <begin position="319"/>
        <end position="336"/>
    </location>
</feature>
<comment type="caution">
    <text evidence="13">The sequence shown here is derived from an EMBL/GenBank/DDBJ whole genome shotgun (WGS) entry which is preliminary data.</text>
</comment>
<dbReference type="PIRSF" id="PIRSF037471">
    <property type="entry name" value="UCP037471"/>
    <property type="match status" value="1"/>
</dbReference>
<evidence type="ECO:0000256" key="6">
    <source>
        <dbReference type="ARBA" id="ARBA00022989"/>
    </source>
</evidence>
<gene>
    <name evidence="13" type="ORF">CUMW_170030</name>
</gene>
<dbReference type="AlphaFoldDB" id="A0A2H5PUZ9"/>
<dbReference type="SMART" id="SM00665">
    <property type="entry name" value="B561"/>
    <property type="match status" value="1"/>
</dbReference>
<keyword evidence="7 9" id="KW-0472">Membrane</keyword>
<evidence type="ECO:0000259" key="12">
    <source>
        <dbReference type="PROSITE" id="PS50939"/>
    </source>
</evidence>
<dbReference type="InterPro" id="IPR005018">
    <property type="entry name" value="DOMON_domain"/>
</dbReference>
<dbReference type="Pfam" id="PF03351">
    <property type="entry name" value="DOMON"/>
    <property type="match status" value="1"/>
</dbReference>
<name>A0A2H5PUZ9_CITUN</name>
<feature type="chain" id="PRO_5014160731" description="Cytochrome b561 and DOMON domain-containing protein" evidence="10">
    <location>
        <begin position="33"/>
        <end position="368"/>
    </location>
</feature>
<evidence type="ECO:0000256" key="5">
    <source>
        <dbReference type="ARBA" id="ARBA00022982"/>
    </source>
</evidence>
<organism evidence="13 14">
    <name type="scientific">Citrus unshiu</name>
    <name type="common">Satsuma mandarin</name>
    <name type="synonym">Citrus nobilis var. unshiu</name>
    <dbReference type="NCBI Taxonomy" id="55188"/>
    <lineage>
        <taxon>Eukaryota</taxon>
        <taxon>Viridiplantae</taxon>
        <taxon>Streptophyta</taxon>
        <taxon>Embryophyta</taxon>
        <taxon>Tracheophyta</taxon>
        <taxon>Spermatophyta</taxon>
        <taxon>Magnoliopsida</taxon>
        <taxon>eudicotyledons</taxon>
        <taxon>Gunneridae</taxon>
        <taxon>Pentapetalae</taxon>
        <taxon>rosids</taxon>
        <taxon>malvids</taxon>
        <taxon>Sapindales</taxon>
        <taxon>Rutaceae</taxon>
        <taxon>Aurantioideae</taxon>
        <taxon>Citrus</taxon>
    </lineage>
</organism>
<keyword evidence="8" id="KW-0408">Iron</keyword>